<protein>
    <recommendedName>
        <fullName evidence="6">O-antigen ligase-related domain-containing protein</fullName>
    </recommendedName>
</protein>
<dbReference type="AlphaFoldDB" id="K1XHK9"/>
<dbReference type="InterPro" id="IPR051533">
    <property type="entry name" value="WaaL-like"/>
</dbReference>
<keyword evidence="2 5" id="KW-0812">Transmembrane</keyword>
<keyword evidence="4 5" id="KW-0472">Membrane</keyword>
<sequence>MEPSNKIIKTLTIIAKIFFIWLLLQFFLQTLVTWKLGMDWTFFKMIWMWKEIIIIGLLGFLGRYFWKNKNLEEFFGKFPLKNFVLVFLATVVVSFLVSVFINHSGVGTWIISIRYSMIGFLIFIVFFTITLLFFGAREINLVKRYSRVMKTLLVGSLVWRGILWLMPNLLKFAGYNQFNYEGDVGIAPPAAYYTQYDNGYARNQFLFERPISRGFFLIAFWPLFFILCFKNKPVRDKILRWSLYGLAIMSTFSRAAWAVWIIQTIILVLLQFPRKYRRMALRWFIPLLMVFWTVTYFGQKQIITREFSNTGHLRLVVEALNKIWERPLWGQGAGSAWPASHQVEGIKAYNPENQYLQIWLEYGLLWFLGWIFLYGYLHRIAYKSYEEEKNTDSKLTKKIKLYGVIVFAFGVGILWLSIEGVVLQSFVDRMIVYPFMALFAIAYGLYIKEKRVYSALQTKKLN</sequence>
<feature type="transmembrane region" description="Helical" evidence="5">
    <location>
        <begin position="47"/>
        <end position="66"/>
    </location>
</feature>
<comment type="subcellular location">
    <subcellularLocation>
        <location evidence="1">Membrane</location>
        <topology evidence="1">Multi-pass membrane protein</topology>
    </subcellularLocation>
</comment>
<reference evidence="7" key="1">
    <citation type="journal article" date="2012" name="Science">
        <title>Fermentation, hydrogen, and sulfur metabolism in multiple uncultivated bacterial phyla.</title>
        <authorList>
            <person name="Wrighton K.C."/>
            <person name="Thomas B.C."/>
            <person name="Sharon I."/>
            <person name="Miller C.S."/>
            <person name="Castelle C.J."/>
            <person name="VerBerkmoes N.C."/>
            <person name="Wilkins M.J."/>
            <person name="Hettich R.L."/>
            <person name="Lipton M.S."/>
            <person name="Williams K.H."/>
            <person name="Long P.E."/>
            <person name="Banfield J.F."/>
        </authorList>
    </citation>
    <scope>NUCLEOTIDE SEQUENCE [LARGE SCALE GENOMIC DNA]</scope>
</reference>
<feature type="transmembrane region" description="Helical" evidence="5">
    <location>
        <begin position="148"/>
        <end position="166"/>
    </location>
</feature>
<dbReference type="InterPro" id="IPR007016">
    <property type="entry name" value="O-antigen_ligase-rel_domated"/>
</dbReference>
<evidence type="ECO:0000256" key="2">
    <source>
        <dbReference type="ARBA" id="ARBA00022692"/>
    </source>
</evidence>
<name>K1XHK9_9BACT</name>
<feature type="domain" description="O-antigen ligase-related" evidence="6">
    <location>
        <begin position="243"/>
        <end position="371"/>
    </location>
</feature>
<feature type="transmembrane region" description="Helical" evidence="5">
    <location>
        <begin position="399"/>
        <end position="418"/>
    </location>
</feature>
<evidence type="ECO:0000256" key="5">
    <source>
        <dbReference type="SAM" id="Phobius"/>
    </source>
</evidence>
<feature type="transmembrane region" description="Helical" evidence="5">
    <location>
        <begin position="211"/>
        <end position="229"/>
    </location>
</feature>
<evidence type="ECO:0000256" key="3">
    <source>
        <dbReference type="ARBA" id="ARBA00022989"/>
    </source>
</evidence>
<gene>
    <name evidence="7" type="ORF">ACD_80C00167G0024</name>
</gene>
<comment type="caution">
    <text evidence="7">The sequence shown here is derived from an EMBL/GenBank/DDBJ whole genome shotgun (WGS) entry which is preliminary data.</text>
</comment>
<proteinExistence type="predicted"/>
<evidence type="ECO:0000259" key="6">
    <source>
        <dbReference type="Pfam" id="PF04932"/>
    </source>
</evidence>
<feature type="transmembrane region" description="Helical" evidence="5">
    <location>
        <begin position="241"/>
        <end position="268"/>
    </location>
</feature>
<organism evidence="7">
    <name type="scientific">uncultured bacterium</name>
    <name type="common">gcode 4</name>
    <dbReference type="NCBI Taxonomy" id="1234023"/>
    <lineage>
        <taxon>Bacteria</taxon>
        <taxon>environmental samples</taxon>
    </lineage>
</organism>
<evidence type="ECO:0000313" key="7">
    <source>
        <dbReference type="EMBL" id="EKD24726.1"/>
    </source>
</evidence>
<evidence type="ECO:0000256" key="1">
    <source>
        <dbReference type="ARBA" id="ARBA00004141"/>
    </source>
</evidence>
<accession>K1XHK9</accession>
<feature type="transmembrane region" description="Helical" evidence="5">
    <location>
        <begin position="7"/>
        <end position="27"/>
    </location>
</feature>
<feature type="transmembrane region" description="Helical" evidence="5">
    <location>
        <begin position="113"/>
        <end position="136"/>
    </location>
</feature>
<dbReference type="PANTHER" id="PTHR37422">
    <property type="entry name" value="TEICHURONIC ACID BIOSYNTHESIS PROTEIN TUAE"/>
    <property type="match status" value="1"/>
</dbReference>
<feature type="transmembrane region" description="Helical" evidence="5">
    <location>
        <begin position="78"/>
        <end position="101"/>
    </location>
</feature>
<keyword evidence="3 5" id="KW-1133">Transmembrane helix</keyword>
<feature type="transmembrane region" description="Helical" evidence="5">
    <location>
        <begin position="430"/>
        <end position="447"/>
    </location>
</feature>
<dbReference type="EMBL" id="AMFJ01036174">
    <property type="protein sequence ID" value="EKD24726.1"/>
    <property type="molecule type" value="Genomic_DNA"/>
</dbReference>
<feature type="transmembrane region" description="Helical" evidence="5">
    <location>
        <begin position="280"/>
        <end position="298"/>
    </location>
</feature>
<dbReference type="Pfam" id="PF04932">
    <property type="entry name" value="Wzy_C"/>
    <property type="match status" value="1"/>
</dbReference>
<dbReference type="GO" id="GO:0016020">
    <property type="term" value="C:membrane"/>
    <property type="evidence" value="ECO:0007669"/>
    <property type="project" value="UniProtKB-SubCell"/>
</dbReference>
<dbReference type="PANTHER" id="PTHR37422:SF17">
    <property type="entry name" value="O-ANTIGEN LIGASE"/>
    <property type="match status" value="1"/>
</dbReference>
<evidence type="ECO:0000256" key="4">
    <source>
        <dbReference type="ARBA" id="ARBA00023136"/>
    </source>
</evidence>